<dbReference type="EMBL" id="KN422227">
    <property type="protein sequence ID" value="KHG22594.1"/>
    <property type="molecule type" value="Genomic_DNA"/>
</dbReference>
<organism evidence="2 3">
    <name type="scientific">Gossypium arboreum</name>
    <name type="common">Tree cotton</name>
    <name type="synonym">Gossypium nanking</name>
    <dbReference type="NCBI Taxonomy" id="29729"/>
    <lineage>
        <taxon>Eukaryota</taxon>
        <taxon>Viridiplantae</taxon>
        <taxon>Streptophyta</taxon>
        <taxon>Embryophyta</taxon>
        <taxon>Tracheophyta</taxon>
        <taxon>Spermatophyta</taxon>
        <taxon>Magnoliopsida</taxon>
        <taxon>eudicotyledons</taxon>
        <taxon>Gunneridae</taxon>
        <taxon>Pentapetalae</taxon>
        <taxon>rosids</taxon>
        <taxon>malvids</taxon>
        <taxon>Malvales</taxon>
        <taxon>Malvaceae</taxon>
        <taxon>Malvoideae</taxon>
        <taxon>Gossypium</taxon>
    </lineage>
</organism>
<sequence>MGQSTNSTRPRPPHTGIPHALPF</sequence>
<evidence type="ECO:0000313" key="2">
    <source>
        <dbReference type="EMBL" id="KHG22594.1"/>
    </source>
</evidence>
<name>A0A0B0PDT8_GOSAR</name>
<keyword evidence="3" id="KW-1185">Reference proteome</keyword>
<dbReference type="AlphaFoldDB" id="A0A0B0PDT8"/>
<reference evidence="3" key="1">
    <citation type="submission" date="2014-09" db="EMBL/GenBank/DDBJ databases">
        <authorList>
            <person name="Mudge J."/>
            <person name="Ramaraj T."/>
            <person name="Lindquist I.E."/>
            <person name="Bharti A.K."/>
            <person name="Sundararajan A."/>
            <person name="Cameron C.T."/>
            <person name="Woodward J.E."/>
            <person name="May G.D."/>
            <person name="Brubaker C."/>
            <person name="Broadhvest J."/>
            <person name="Wilkins T.A."/>
        </authorList>
    </citation>
    <scope>NUCLEOTIDE SEQUENCE</scope>
    <source>
        <strain evidence="3">cv. AKA8401</strain>
    </source>
</reference>
<evidence type="ECO:0000313" key="3">
    <source>
        <dbReference type="Proteomes" id="UP000032142"/>
    </source>
</evidence>
<proteinExistence type="predicted"/>
<feature type="region of interest" description="Disordered" evidence="1">
    <location>
        <begin position="1"/>
        <end position="23"/>
    </location>
</feature>
<evidence type="ECO:0000256" key="1">
    <source>
        <dbReference type="SAM" id="MobiDB-lite"/>
    </source>
</evidence>
<accession>A0A0B0PDT8</accession>
<protein>
    <submittedName>
        <fullName evidence="2">Uncharacterized protein</fullName>
    </submittedName>
</protein>
<dbReference type="Proteomes" id="UP000032142">
    <property type="component" value="Unassembled WGS sequence"/>
</dbReference>
<gene>
    <name evidence="2" type="ORF">F383_29638</name>
</gene>